<name>A0A840ULK0_9BACT</name>
<reference evidence="8 9" key="1">
    <citation type="submission" date="2020-08" db="EMBL/GenBank/DDBJ databases">
        <title>Genomic Encyclopedia of Type Strains, Phase IV (KMG-IV): sequencing the most valuable type-strain genomes for metagenomic binning, comparative biology and taxonomic classification.</title>
        <authorList>
            <person name="Goeker M."/>
        </authorList>
    </citation>
    <scope>NUCLEOTIDE SEQUENCE [LARGE SCALE GENOMIC DNA]</scope>
    <source>
        <strain evidence="8 9">DSM 28570</strain>
    </source>
</reference>
<keyword evidence="3 6" id="KW-0812">Transmembrane</keyword>
<dbReference type="PANTHER" id="PTHR38459">
    <property type="entry name" value="PROPHAGE BACTOPRENOL-LINKED GLUCOSE TRANSLOCASE HOMOLOG"/>
    <property type="match status" value="1"/>
</dbReference>
<dbReference type="GO" id="GO:0005886">
    <property type="term" value="C:plasma membrane"/>
    <property type="evidence" value="ECO:0007669"/>
    <property type="project" value="TreeGrafter"/>
</dbReference>
<comment type="caution">
    <text evidence="8">The sequence shown here is derived from an EMBL/GenBank/DDBJ whole genome shotgun (WGS) entry which is preliminary data.</text>
</comment>
<gene>
    <name evidence="8" type="ORF">HNQ81_000900</name>
</gene>
<feature type="transmembrane region" description="Helical" evidence="6">
    <location>
        <begin position="12"/>
        <end position="34"/>
    </location>
</feature>
<evidence type="ECO:0000256" key="5">
    <source>
        <dbReference type="ARBA" id="ARBA00023136"/>
    </source>
</evidence>
<evidence type="ECO:0000313" key="9">
    <source>
        <dbReference type="Proteomes" id="UP000539642"/>
    </source>
</evidence>
<evidence type="ECO:0000313" key="8">
    <source>
        <dbReference type="EMBL" id="MBB5347187.1"/>
    </source>
</evidence>
<dbReference type="PANTHER" id="PTHR38459:SF1">
    <property type="entry name" value="PROPHAGE BACTOPRENOL-LINKED GLUCOSE TRANSLOCASE HOMOLOG"/>
    <property type="match status" value="1"/>
</dbReference>
<keyword evidence="5 6" id="KW-0472">Membrane</keyword>
<dbReference type="GO" id="GO:0000271">
    <property type="term" value="P:polysaccharide biosynthetic process"/>
    <property type="evidence" value="ECO:0007669"/>
    <property type="project" value="InterPro"/>
</dbReference>
<evidence type="ECO:0000256" key="4">
    <source>
        <dbReference type="ARBA" id="ARBA00022989"/>
    </source>
</evidence>
<evidence type="ECO:0000256" key="6">
    <source>
        <dbReference type="SAM" id="Phobius"/>
    </source>
</evidence>
<comment type="subcellular location">
    <subcellularLocation>
        <location evidence="1">Membrane</location>
        <topology evidence="1">Multi-pass membrane protein</topology>
    </subcellularLocation>
</comment>
<sequence>MLGTHPALLQFIRYVIAGGVATAAHIVLFHLVAWKVFPSLQANDYAVRFFGLKIREVNDYSRARNSMLGNVIAFVFSNMVAYLINIFWVFERGRHSLLVEVVLFYLVSGISMAIGTVLMGLLIRRLRLLTTFAFGANLVAAVMINYVMRKYLIFQG</sequence>
<keyword evidence="4 6" id="KW-1133">Transmembrane helix</keyword>
<dbReference type="EMBL" id="JACHEO010000003">
    <property type="protein sequence ID" value="MBB5347187.1"/>
    <property type="molecule type" value="Genomic_DNA"/>
</dbReference>
<evidence type="ECO:0000259" key="7">
    <source>
        <dbReference type="Pfam" id="PF04138"/>
    </source>
</evidence>
<dbReference type="RefSeq" id="WP_183348726.1">
    <property type="nucleotide sequence ID" value="NZ_JACHEO010000003.1"/>
</dbReference>
<feature type="domain" description="GtrA/DPMS transmembrane" evidence="7">
    <location>
        <begin position="13"/>
        <end position="154"/>
    </location>
</feature>
<dbReference type="Pfam" id="PF04138">
    <property type="entry name" value="GtrA_DPMS_TM"/>
    <property type="match status" value="1"/>
</dbReference>
<protein>
    <submittedName>
        <fullName evidence="8">Putative flippase GtrA</fullName>
    </submittedName>
</protein>
<evidence type="ECO:0000256" key="2">
    <source>
        <dbReference type="ARBA" id="ARBA00009399"/>
    </source>
</evidence>
<proteinExistence type="inferred from homology"/>
<evidence type="ECO:0000256" key="3">
    <source>
        <dbReference type="ARBA" id="ARBA00022692"/>
    </source>
</evidence>
<organism evidence="8 9">
    <name type="scientific">Desulfoprunum benzoelyticum</name>
    <dbReference type="NCBI Taxonomy" id="1506996"/>
    <lineage>
        <taxon>Bacteria</taxon>
        <taxon>Pseudomonadati</taxon>
        <taxon>Thermodesulfobacteriota</taxon>
        <taxon>Desulfobulbia</taxon>
        <taxon>Desulfobulbales</taxon>
        <taxon>Desulfobulbaceae</taxon>
        <taxon>Desulfoprunum</taxon>
    </lineage>
</organism>
<dbReference type="InterPro" id="IPR007267">
    <property type="entry name" value="GtrA_DPMS_TM"/>
</dbReference>
<dbReference type="InterPro" id="IPR051401">
    <property type="entry name" value="GtrA_CellWall_Glycosyl"/>
</dbReference>
<evidence type="ECO:0000256" key="1">
    <source>
        <dbReference type="ARBA" id="ARBA00004141"/>
    </source>
</evidence>
<dbReference type="AlphaFoldDB" id="A0A840ULK0"/>
<comment type="similarity">
    <text evidence="2">Belongs to the GtrA family.</text>
</comment>
<feature type="transmembrane region" description="Helical" evidence="6">
    <location>
        <begin position="129"/>
        <end position="148"/>
    </location>
</feature>
<keyword evidence="9" id="KW-1185">Reference proteome</keyword>
<accession>A0A840ULK0</accession>
<feature type="transmembrane region" description="Helical" evidence="6">
    <location>
        <begin position="67"/>
        <end position="90"/>
    </location>
</feature>
<dbReference type="Proteomes" id="UP000539642">
    <property type="component" value="Unassembled WGS sequence"/>
</dbReference>
<feature type="transmembrane region" description="Helical" evidence="6">
    <location>
        <begin position="102"/>
        <end position="123"/>
    </location>
</feature>